<dbReference type="Gene3D" id="3.90.550.10">
    <property type="entry name" value="Spore Coat Polysaccharide Biosynthesis Protein SpsA, Chain A"/>
    <property type="match status" value="1"/>
</dbReference>
<dbReference type="InterPro" id="IPR029044">
    <property type="entry name" value="Nucleotide-diphossugar_trans"/>
</dbReference>
<dbReference type="PANTHER" id="PTHR43179:SF12">
    <property type="entry name" value="GALACTOFURANOSYLTRANSFERASE GLFT2"/>
    <property type="match status" value="1"/>
</dbReference>
<keyword evidence="2" id="KW-0328">Glycosyltransferase</keyword>
<evidence type="ECO:0000313" key="6">
    <source>
        <dbReference type="Proteomes" id="UP001208689"/>
    </source>
</evidence>
<accession>A0ABY6HYN7</accession>
<evidence type="ECO:0000256" key="2">
    <source>
        <dbReference type="ARBA" id="ARBA00022676"/>
    </source>
</evidence>
<evidence type="ECO:0000256" key="1">
    <source>
        <dbReference type="ARBA" id="ARBA00006739"/>
    </source>
</evidence>
<evidence type="ECO:0000256" key="3">
    <source>
        <dbReference type="ARBA" id="ARBA00022679"/>
    </source>
</evidence>
<reference evidence="5" key="1">
    <citation type="submission" date="2022-09" db="EMBL/GenBank/DDBJ databases">
        <title>Actin cytoskeleton and complex cell architecture in an #Asgard archaeon.</title>
        <authorList>
            <person name="Ponce Toledo R.I."/>
            <person name="Schleper C."/>
            <person name="Rodrigues Oliveira T."/>
            <person name="Wollweber F."/>
            <person name="Xu J."/>
            <person name="Rittmann S."/>
            <person name="Klingl A."/>
            <person name="Pilhofer M."/>
        </authorList>
    </citation>
    <scope>NUCLEOTIDE SEQUENCE</scope>
    <source>
        <strain evidence="5">B-35</strain>
    </source>
</reference>
<sequence length="338" mass="40543">MKNEPLISFVVVGFYQDNNFIKCMQTLTTQLYNNYEIVLVWSKKDPILNIQSYLTENKLNTEKIRIYGFEENLGFSIGYNIAVEKANGDYVIIINPDVEISPNFIEKLFNTYLRLKREKRTEKIIIGPRICNPTGILEFSRRTINFLGFSNPDYSKTSKIRRTMITSGCCFLIEKQLFQRLHGFDEEYFMYHEDIDFSIRASMIDCMQYVDNSIRLLHLKNDEGYKLGKFKYFYHERNRLMMCLEHAQNRKKMLLVQLLFEPFHLVFAIGKGFLRERIKIFQYLVKNMLKIWRSKEKQNNIFDNYYSMEGIFNEVDSKSITFRFLNFYAKLLFYLYKL</sequence>
<dbReference type="Proteomes" id="UP001208689">
    <property type="component" value="Chromosome"/>
</dbReference>
<keyword evidence="6" id="KW-1185">Reference proteome</keyword>
<protein>
    <recommendedName>
        <fullName evidence="4">Glycosyltransferase 2-like domain-containing protein</fullName>
    </recommendedName>
</protein>
<dbReference type="EMBL" id="CP104013">
    <property type="protein sequence ID" value="UYP47982.1"/>
    <property type="molecule type" value="Genomic_DNA"/>
</dbReference>
<comment type="similarity">
    <text evidence="1">Belongs to the glycosyltransferase 2 family.</text>
</comment>
<feature type="domain" description="Glycosyltransferase 2-like" evidence="4">
    <location>
        <begin position="11"/>
        <end position="179"/>
    </location>
</feature>
<dbReference type="Pfam" id="PF00535">
    <property type="entry name" value="Glycos_transf_2"/>
    <property type="match status" value="1"/>
</dbReference>
<proteinExistence type="inferred from homology"/>
<dbReference type="SUPFAM" id="SSF53448">
    <property type="entry name" value="Nucleotide-diphospho-sugar transferases"/>
    <property type="match status" value="1"/>
</dbReference>
<evidence type="ECO:0000313" key="5">
    <source>
        <dbReference type="EMBL" id="UYP47982.1"/>
    </source>
</evidence>
<name>A0ABY6HYN7_9ARCH</name>
<dbReference type="InterPro" id="IPR001173">
    <property type="entry name" value="Glyco_trans_2-like"/>
</dbReference>
<gene>
    <name evidence="5" type="ORF">NEF87_004267</name>
</gene>
<dbReference type="PANTHER" id="PTHR43179">
    <property type="entry name" value="RHAMNOSYLTRANSFERASE WBBL"/>
    <property type="match status" value="1"/>
</dbReference>
<keyword evidence="3" id="KW-0808">Transferase</keyword>
<evidence type="ECO:0000259" key="4">
    <source>
        <dbReference type="Pfam" id="PF00535"/>
    </source>
</evidence>
<organism evidence="5 6">
    <name type="scientific">Candidatus Lokiarchaeum ossiferum</name>
    <dbReference type="NCBI Taxonomy" id="2951803"/>
    <lineage>
        <taxon>Archaea</taxon>
        <taxon>Promethearchaeati</taxon>
        <taxon>Promethearchaeota</taxon>
        <taxon>Promethearchaeia</taxon>
        <taxon>Promethearchaeales</taxon>
        <taxon>Promethearchaeaceae</taxon>
        <taxon>Candidatus Lokiarchaeum</taxon>
    </lineage>
</organism>